<feature type="non-terminal residue" evidence="2">
    <location>
        <position position="43"/>
    </location>
</feature>
<sequence>MGVPRPSQVASLRRLDVRRAPDRAAGRRLGGNHKRAAGGRGAL</sequence>
<evidence type="ECO:0000256" key="1">
    <source>
        <dbReference type="SAM" id="MobiDB-lite"/>
    </source>
</evidence>
<reference evidence="2" key="1">
    <citation type="journal article" date="2015" name="Nature">
        <title>Complex archaea that bridge the gap between prokaryotes and eukaryotes.</title>
        <authorList>
            <person name="Spang A."/>
            <person name="Saw J.H."/>
            <person name="Jorgensen S.L."/>
            <person name="Zaremba-Niedzwiedzka K."/>
            <person name="Martijn J."/>
            <person name="Lind A.E."/>
            <person name="van Eijk R."/>
            <person name="Schleper C."/>
            <person name="Guy L."/>
            <person name="Ettema T.J."/>
        </authorList>
    </citation>
    <scope>NUCLEOTIDE SEQUENCE</scope>
</reference>
<feature type="region of interest" description="Disordered" evidence="1">
    <location>
        <begin position="1"/>
        <end position="43"/>
    </location>
</feature>
<proteinExistence type="predicted"/>
<gene>
    <name evidence="2" type="ORF">LCGC14_2029770</name>
</gene>
<dbReference type="AlphaFoldDB" id="A0A0F9HS41"/>
<organism evidence="2">
    <name type="scientific">marine sediment metagenome</name>
    <dbReference type="NCBI Taxonomy" id="412755"/>
    <lineage>
        <taxon>unclassified sequences</taxon>
        <taxon>metagenomes</taxon>
        <taxon>ecological metagenomes</taxon>
    </lineage>
</organism>
<evidence type="ECO:0000313" key="2">
    <source>
        <dbReference type="EMBL" id="KKL77952.1"/>
    </source>
</evidence>
<dbReference type="EMBL" id="LAZR01023602">
    <property type="protein sequence ID" value="KKL77952.1"/>
    <property type="molecule type" value="Genomic_DNA"/>
</dbReference>
<protein>
    <submittedName>
        <fullName evidence="2">Uncharacterized protein</fullName>
    </submittedName>
</protein>
<feature type="compositionally biased region" description="Basic and acidic residues" evidence="1">
    <location>
        <begin position="13"/>
        <end position="25"/>
    </location>
</feature>
<accession>A0A0F9HS41</accession>
<name>A0A0F9HS41_9ZZZZ</name>
<comment type="caution">
    <text evidence="2">The sequence shown here is derived from an EMBL/GenBank/DDBJ whole genome shotgun (WGS) entry which is preliminary data.</text>
</comment>